<protein>
    <submittedName>
        <fullName evidence="7">C40 family peptidase</fullName>
    </submittedName>
</protein>
<dbReference type="Gene3D" id="3.90.1720.10">
    <property type="entry name" value="endopeptidase domain like (from Nostoc punctiforme)"/>
    <property type="match status" value="1"/>
</dbReference>
<gene>
    <name evidence="7" type="ORF">HGT73_09345</name>
</gene>
<evidence type="ECO:0000256" key="2">
    <source>
        <dbReference type="ARBA" id="ARBA00022670"/>
    </source>
</evidence>
<keyword evidence="5" id="KW-0732">Signal</keyword>
<dbReference type="PANTHER" id="PTHR47053:SF1">
    <property type="entry name" value="MUREIN DD-ENDOPEPTIDASE MEPH-RELATED"/>
    <property type="match status" value="1"/>
</dbReference>
<organism evidence="7 8">
    <name type="scientific">Rosenbergiella australiborealis</name>
    <dbReference type="NCBI Taxonomy" id="1544696"/>
    <lineage>
        <taxon>Bacteria</taxon>
        <taxon>Pseudomonadati</taxon>
        <taxon>Pseudomonadota</taxon>
        <taxon>Gammaproteobacteria</taxon>
        <taxon>Enterobacterales</taxon>
        <taxon>Erwiniaceae</taxon>
        <taxon>Rosenbergiella</taxon>
    </lineage>
</organism>
<feature type="chain" id="PRO_5046389918" evidence="5">
    <location>
        <begin position="21"/>
        <end position="250"/>
    </location>
</feature>
<dbReference type="InterPro" id="IPR038765">
    <property type="entry name" value="Papain-like_cys_pep_sf"/>
</dbReference>
<name>A0ABS5T5G3_9GAMM</name>
<evidence type="ECO:0000313" key="8">
    <source>
        <dbReference type="Proteomes" id="UP000786875"/>
    </source>
</evidence>
<keyword evidence="4" id="KW-0788">Thiol protease</keyword>
<evidence type="ECO:0000256" key="4">
    <source>
        <dbReference type="ARBA" id="ARBA00022807"/>
    </source>
</evidence>
<evidence type="ECO:0000259" key="6">
    <source>
        <dbReference type="PROSITE" id="PS51935"/>
    </source>
</evidence>
<proteinExistence type="inferred from homology"/>
<sequence>MRVFFMVLILTLLSYHSASGASPSSRYLTDKQHREHNRLRLWQQAQHRIATSAQLLASASPEVKKRDRQLALSLLNRGIIPGDTGLGWAPLDPDELLRETGSPHLLATLEKVITILEAQIGLPYRWGGQTPTQGFDCSGLVWFAFREYVNWPLPRTASGLFNDKRMAAVSSRRLRRGDLLFFTIHRQTQPDHVGIYLGNHQFIEAPRTGLAIRISQLDTPFWQQHYAGARRVLSETTLRDAHPTSLPHSF</sequence>
<comment type="similarity">
    <text evidence="1">Belongs to the peptidase C40 family.</text>
</comment>
<dbReference type="InterPro" id="IPR051202">
    <property type="entry name" value="Peptidase_C40"/>
</dbReference>
<feature type="domain" description="NlpC/P60" evidence="6">
    <location>
        <begin position="106"/>
        <end position="233"/>
    </location>
</feature>
<reference evidence="7 8" key="1">
    <citation type="submission" date="2020-04" db="EMBL/GenBank/DDBJ databases">
        <title>Genome sequencing of Rosenbergiella species.</title>
        <authorList>
            <person name="Alvarez-Perez S."/>
            <person name="Lievens B."/>
        </authorList>
    </citation>
    <scope>NUCLEOTIDE SEQUENCE [LARGE SCALE GENOMIC DNA]</scope>
    <source>
        <strain evidence="7 8">CdVSA20.1</strain>
    </source>
</reference>
<feature type="signal peptide" evidence="5">
    <location>
        <begin position="1"/>
        <end position="20"/>
    </location>
</feature>
<dbReference type="PANTHER" id="PTHR47053">
    <property type="entry name" value="MUREIN DD-ENDOPEPTIDASE MEPH-RELATED"/>
    <property type="match status" value="1"/>
</dbReference>
<comment type="caution">
    <text evidence="7">The sequence shown here is derived from an EMBL/GenBank/DDBJ whole genome shotgun (WGS) entry which is preliminary data.</text>
</comment>
<evidence type="ECO:0000256" key="1">
    <source>
        <dbReference type="ARBA" id="ARBA00007074"/>
    </source>
</evidence>
<accession>A0ABS5T5G3</accession>
<keyword evidence="3" id="KW-0378">Hydrolase</keyword>
<keyword evidence="8" id="KW-1185">Reference proteome</keyword>
<dbReference type="Proteomes" id="UP000786875">
    <property type="component" value="Unassembled WGS sequence"/>
</dbReference>
<dbReference type="PROSITE" id="PS51935">
    <property type="entry name" value="NLPC_P60"/>
    <property type="match status" value="1"/>
</dbReference>
<dbReference type="InterPro" id="IPR000064">
    <property type="entry name" value="NLP_P60_dom"/>
</dbReference>
<evidence type="ECO:0000256" key="3">
    <source>
        <dbReference type="ARBA" id="ARBA00022801"/>
    </source>
</evidence>
<dbReference type="SUPFAM" id="SSF54001">
    <property type="entry name" value="Cysteine proteinases"/>
    <property type="match status" value="1"/>
</dbReference>
<dbReference type="EMBL" id="JABBFO010000007">
    <property type="protein sequence ID" value="MBT0727586.1"/>
    <property type="molecule type" value="Genomic_DNA"/>
</dbReference>
<evidence type="ECO:0000256" key="5">
    <source>
        <dbReference type="SAM" id="SignalP"/>
    </source>
</evidence>
<keyword evidence="2" id="KW-0645">Protease</keyword>
<dbReference type="RefSeq" id="WP_214214055.1">
    <property type="nucleotide sequence ID" value="NZ_JABBFO010000007.1"/>
</dbReference>
<evidence type="ECO:0000313" key="7">
    <source>
        <dbReference type="EMBL" id="MBT0727586.1"/>
    </source>
</evidence>
<dbReference type="Pfam" id="PF00877">
    <property type="entry name" value="NLPC_P60"/>
    <property type="match status" value="1"/>
</dbReference>